<dbReference type="Proteomes" id="UP000069935">
    <property type="component" value="Chromosome 1"/>
</dbReference>
<proteinExistence type="predicted"/>
<reference evidence="2 3" key="2">
    <citation type="journal article" date="2016" name="Genome Announc.">
        <title>Complete Genome Sequence of a Strain of Azospirillum thiophilum Isolated from a Sulfide Spring.</title>
        <authorList>
            <person name="Fomenkov A."/>
            <person name="Vincze T."/>
            <person name="Grabovich M."/>
            <person name="Anton B.P."/>
            <person name="Dubinina G."/>
            <person name="Orlova M."/>
            <person name="Belousova E."/>
            <person name="Roberts R.J."/>
        </authorList>
    </citation>
    <scope>NUCLEOTIDE SEQUENCE [LARGE SCALE GENOMIC DNA]</scope>
    <source>
        <strain evidence="2 3">BV-S</strain>
    </source>
</reference>
<accession>A0AAC8ZTR8</accession>
<dbReference type="KEGG" id="ati:AL072_05230"/>
<name>A0AAC8ZTR8_9PROT</name>
<dbReference type="RefSeq" id="WP_045581227.1">
    <property type="nucleotide sequence ID" value="NZ_CP012401.1"/>
</dbReference>
<reference evidence="3" key="1">
    <citation type="submission" date="2015-08" db="EMBL/GenBank/DDBJ databases">
        <title>Complete Genome Sequence of Azospirillum thiophilum BV-S.</title>
        <authorList>
            <person name="Fomenkov A."/>
            <person name="Vincze T."/>
            <person name="Grabovich M."/>
            <person name="Dubinina G."/>
            <person name="Orlova M."/>
            <person name="Belousova E."/>
            <person name="Roberts R.J."/>
        </authorList>
    </citation>
    <scope>NUCLEOTIDE SEQUENCE [LARGE SCALE GENOMIC DNA]</scope>
    <source>
        <strain evidence="3">BV-S</strain>
    </source>
</reference>
<protein>
    <submittedName>
        <fullName evidence="2">Uncharacterized protein</fullName>
    </submittedName>
</protein>
<dbReference type="EMBL" id="CP012401">
    <property type="protein sequence ID" value="ALG70405.1"/>
    <property type="molecule type" value="Genomic_DNA"/>
</dbReference>
<gene>
    <name evidence="2" type="ORF">AL072_05230</name>
</gene>
<evidence type="ECO:0000313" key="3">
    <source>
        <dbReference type="Proteomes" id="UP000069935"/>
    </source>
</evidence>
<evidence type="ECO:0000313" key="2">
    <source>
        <dbReference type="EMBL" id="ALG70405.1"/>
    </source>
</evidence>
<evidence type="ECO:0000256" key="1">
    <source>
        <dbReference type="SAM" id="MobiDB-lite"/>
    </source>
</evidence>
<keyword evidence="3" id="KW-1185">Reference proteome</keyword>
<sequence>MQTAETGAGTGVPGILAAAPRPQPRPNEDVPVVDVPITDNPDLPDPGGPGSTDVPVPGSDLPPSRPTDPDFI</sequence>
<organism evidence="2 3">
    <name type="scientific">Azospirillum thiophilum</name>
    <dbReference type="NCBI Taxonomy" id="528244"/>
    <lineage>
        <taxon>Bacteria</taxon>
        <taxon>Pseudomonadati</taxon>
        <taxon>Pseudomonadota</taxon>
        <taxon>Alphaproteobacteria</taxon>
        <taxon>Rhodospirillales</taxon>
        <taxon>Azospirillaceae</taxon>
        <taxon>Azospirillum</taxon>
    </lineage>
</organism>
<dbReference type="AlphaFoldDB" id="A0AAC8ZTR8"/>
<feature type="region of interest" description="Disordered" evidence="1">
    <location>
        <begin position="1"/>
        <end position="72"/>
    </location>
</feature>